<evidence type="ECO:0000313" key="2">
    <source>
        <dbReference type="Proteomes" id="UP001060085"/>
    </source>
</evidence>
<gene>
    <name evidence="1" type="ORF">M9H77_02755</name>
</gene>
<name>A0ACC0C9G9_CATRO</name>
<protein>
    <submittedName>
        <fullName evidence="1">Uncharacterized protein</fullName>
    </submittedName>
</protein>
<dbReference type="EMBL" id="CM044701">
    <property type="protein sequence ID" value="KAI5681527.1"/>
    <property type="molecule type" value="Genomic_DNA"/>
</dbReference>
<reference evidence="2" key="1">
    <citation type="journal article" date="2023" name="Nat. Plants">
        <title>Single-cell RNA sequencing provides a high-resolution roadmap for understanding the multicellular compartmentation of specialized metabolism.</title>
        <authorList>
            <person name="Sun S."/>
            <person name="Shen X."/>
            <person name="Li Y."/>
            <person name="Li Y."/>
            <person name="Wang S."/>
            <person name="Li R."/>
            <person name="Zhang H."/>
            <person name="Shen G."/>
            <person name="Guo B."/>
            <person name="Wei J."/>
            <person name="Xu J."/>
            <person name="St-Pierre B."/>
            <person name="Chen S."/>
            <person name="Sun C."/>
        </authorList>
    </citation>
    <scope>NUCLEOTIDE SEQUENCE [LARGE SCALE GENOMIC DNA]</scope>
</reference>
<comment type="caution">
    <text evidence="1">The sequence shown here is derived from an EMBL/GenBank/DDBJ whole genome shotgun (WGS) entry which is preliminary data.</text>
</comment>
<evidence type="ECO:0000313" key="1">
    <source>
        <dbReference type="EMBL" id="KAI5681527.1"/>
    </source>
</evidence>
<accession>A0ACC0C9G9</accession>
<proteinExistence type="predicted"/>
<keyword evidence="2" id="KW-1185">Reference proteome</keyword>
<organism evidence="1 2">
    <name type="scientific">Catharanthus roseus</name>
    <name type="common">Madagascar periwinkle</name>
    <name type="synonym">Vinca rosea</name>
    <dbReference type="NCBI Taxonomy" id="4058"/>
    <lineage>
        <taxon>Eukaryota</taxon>
        <taxon>Viridiplantae</taxon>
        <taxon>Streptophyta</taxon>
        <taxon>Embryophyta</taxon>
        <taxon>Tracheophyta</taxon>
        <taxon>Spermatophyta</taxon>
        <taxon>Magnoliopsida</taxon>
        <taxon>eudicotyledons</taxon>
        <taxon>Gunneridae</taxon>
        <taxon>Pentapetalae</taxon>
        <taxon>asterids</taxon>
        <taxon>lamiids</taxon>
        <taxon>Gentianales</taxon>
        <taxon>Apocynaceae</taxon>
        <taxon>Rauvolfioideae</taxon>
        <taxon>Vinceae</taxon>
        <taxon>Catharanthinae</taxon>
        <taxon>Catharanthus</taxon>
    </lineage>
</organism>
<sequence length="304" mass="34131">MVLLVEKFRCLKFPTRLDHPTNDDEALLASLRAFRSDVSKFLTQILVESNPGSEFLSLEWFDKCLDLIPLVHRGFAKLVMDINYPMAKWDSNSADEYLNYSLDFLDLLNKVSSSLSHLGQSKLSLAHGLSLFENSPALASKYFEPIRPKDLGKDLKLNGRKRDEENHGSGKEFIIREGFLIMRATGILLLGFLISGLCSSGNPFLELRNSVGKLVDPSLKHLESILSREISENGFIVKEVKEVNSAVASLVDHGAHDSAKELRRRVDVLERLIKNLGKKTDDLFSGILAARDKLLGTIRHNQKE</sequence>
<dbReference type="Proteomes" id="UP001060085">
    <property type="component" value="Linkage Group LG01"/>
</dbReference>